<gene>
    <name evidence="2" type="ORF">CHS0354_034636</name>
</gene>
<evidence type="ECO:0000313" key="3">
    <source>
        <dbReference type="Proteomes" id="UP001195483"/>
    </source>
</evidence>
<protein>
    <submittedName>
        <fullName evidence="2">Uncharacterized protein</fullName>
    </submittedName>
</protein>
<proteinExistence type="predicted"/>
<feature type="region of interest" description="Disordered" evidence="1">
    <location>
        <begin position="1"/>
        <end position="31"/>
    </location>
</feature>
<sequence length="81" mass="8645">MFRFSASGTGTLLEVGADSTGTSSSLSANDRKSASEIQQHFLDVYELRTNCLIFKGKQTQGVPNNGLRNGRVFDKGLGSCA</sequence>
<reference evidence="2" key="3">
    <citation type="submission" date="2023-05" db="EMBL/GenBank/DDBJ databases">
        <authorList>
            <person name="Smith C.H."/>
        </authorList>
    </citation>
    <scope>NUCLEOTIDE SEQUENCE</scope>
    <source>
        <strain evidence="2">CHS0354</strain>
        <tissue evidence="2">Mantle</tissue>
    </source>
</reference>
<reference evidence="2" key="2">
    <citation type="journal article" date="2021" name="Genome Biol. Evol.">
        <title>Developing a high-quality reference genome for a parasitic bivalve with doubly uniparental inheritance (Bivalvia: Unionida).</title>
        <authorList>
            <person name="Smith C.H."/>
        </authorList>
    </citation>
    <scope>NUCLEOTIDE SEQUENCE</scope>
    <source>
        <strain evidence="2">CHS0354</strain>
        <tissue evidence="2">Mantle</tissue>
    </source>
</reference>
<keyword evidence="3" id="KW-1185">Reference proteome</keyword>
<feature type="compositionally biased region" description="Polar residues" evidence="1">
    <location>
        <begin position="19"/>
        <end position="28"/>
    </location>
</feature>
<accession>A0AAE0WA01</accession>
<comment type="caution">
    <text evidence="2">The sequence shown here is derived from an EMBL/GenBank/DDBJ whole genome shotgun (WGS) entry which is preliminary data.</text>
</comment>
<dbReference type="AlphaFoldDB" id="A0AAE0WA01"/>
<dbReference type="Proteomes" id="UP001195483">
    <property type="component" value="Unassembled WGS sequence"/>
</dbReference>
<dbReference type="EMBL" id="JAEAOA010002038">
    <property type="protein sequence ID" value="KAK3607588.1"/>
    <property type="molecule type" value="Genomic_DNA"/>
</dbReference>
<evidence type="ECO:0000313" key="2">
    <source>
        <dbReference type="EMBL" id="KAK3607588.1"/>
    </source>
</evidence>
<feature type="compositionally biased region" description="Polar residues" evidence="1">
    <location>
        <begin position="1"/>
        <end position="10"/>
    </location>
</feature>
<organism evidence="2 3">
    <name type="scientific">Potamilus streckersoni</name>
    <dbReference type="NCBI Taxonomy" id="2493646"/>
    <lineage>
        <taxon>Eukaryota</taxon>
        <taxon>Metazoa</taxon>
        <taxon>Spiralia</taxon>
        <taxon>Lophotrochozoa</taxon>
        <taxon>Mollusca</taxon>
        <taxon>Bivalvia</taxon>
        <taxon>Autobranchia</taxon>
        <taxon>Heteroconchia</taxon>
        <taxon>Palaeoheterodonta</taxon>
        <taxon>Unionida</taxon>
        <taxon>Unionoidea</taxon>
        <taxon>Unionidae</taxon>
        <taxon>Ambleminae</taxon>
        <taxon>Lampsilini</taxon>
        <taxon>Potamilus</taxon>
    </lineage>
</organism>
<evidence type="ECO:0000256" key="1">
    <source>
        <dbReference type="SAM" id="MobiDB-lite"/>
    </source>
</evidence>
<name>A0AAE0WA01_9BIVA</name>
<reference evidence="2" key="1">
    <citation type="journal article" date="2021" name="Genome Biol. Evol.">
        <title>A High-Quality Reference Genome for a Parasitic Bivalve with Doubly Uniparental Inheritance (Bivalvia: Unionida).</title>
        <authorList>
            <person name="Smith C.H."/>
        </authorList>
    </citation>
    <scope>NUCLEOTIDE SEQUENCE</scope>
    <source>
        <strain evidence="2">CHS0354</strain>
    </source>
</reference>